<feature type="domain" description="DUF4371" evidence="1">
    <location>
        <begin position="46"/>
        <end position="181"/>
    </location>
</feature>
<dbReference type="InterPro" id="IPR025398">
    <property type="entry name" value="DUF4371"/>
</dbReference>
<gene>
    <name evidence="2" type="ORF">NQ314_010643</name>
</gene>
<dbReference type="Proteomes" id="UP001162156">
    <property type="component" value="Unassembled WGS sequence"/>
</dbReference>
<protein>
    <recommendedName>
        <fullName evidence="1">DUF4371 domain-containing protein</fullName>
    </recommendedName>
</protein>
<dbReference type="Pfam" id="PF14291">
    <property type="entry name" value="DUF4371"/>
    <property type="match status" value="1"/>
</dbReference>
<reference evidence="2" key="1">
    <citation type="journal article" date="2023" name="Insect Mol. Biol.">
        <title>Genome sequencing provides insights into the evolution of gene families encoding plant cell wall-degrading enzymes in longhorned beetles.</title>
        <authorList>
            <person name="Shin N.R."/>
            <person name="Okamura Y."/>
            <person name="Kirsch R."/>
            <person name="Pauchet Y."/>
        </authorList>
    </citation>
    <scope>NUCLEOTIDE SEQUENCE</scope>
    <source>
        <strain evidence="2">RBIC_L_NR</strain>
    </source>
</reference>
<evidence type="ECO:0000313" key="3">
    <source>
        <dbReference type="Proteomes" id="UP001162156"/>
    </source>
</evidence>
<evidence type="ECO:0000313" key="2">
    <source>
        <dbReference type="EMBL" id="KAJ8940657.1"/>
    </source>
</evidence>
<keyword evidence="3" id="KW-1185">Reference proteome</keyword>
<evidence type="ECO:0000259" key="1">
    <source>
        <dbReference type="Pfam" id="PF14291"/>
    </source>
</evidence>
<dbReference type="AlphaFoldDB" id="A0AAV8XQA3"/>
<proteinExistence type="predicted"/>
<organism evidence="2 3">
    <name type="scientific">Rhamnusium bicolor</name>
    <dbReference type="NCBI Taxonomy" id="1586634"/>
    <lineage>
        <taxon>Eukaryota</taxon>
        <taxon>Metazoa</taxon>
        <taxon>Ecdysozoa</taxon>
        <taxon>Arthropoda</taxon>
        <taxon>Hexapoda</taxon>
        <taxon>Insecta</taxon>
        <taxon>Pterygota</taxon>
        <taxon>Neoptera</taxon>
        <taxon>Endopterygota</taxon>
        <taxon>Coleoptera</taxon>
        <taxon>Polyphaga</taxon>
        <taxon>Cucujiformia</taxon>
        <taxon>Chrysomeloidea</taxon>
        <taxon>Cerambycidae</taxon>
        <taxon>Lepturinae</taxon>
        <taxon>Rhagiini</taxon>
        <taxon>Rhamnusium</taxon>
    </lineage>
</organism>
<dbReference type="PANTHER" id="PTHR45749:SF23">
    <property type="entry name" value="ZINC FINGER MYM-TYPE PROTEIN 1-LIKE"/>
    <property type="match status" value="1"/>
</dbReference>
<dbReference type="EMBL" id="JANEYF010002960">
    <property type="protein sequence ID" value="KAJ8940657.1"/>
    <property type="molecule type" value="Genomic_DNA"/>
</dbReference>
<name>A0AAV8XQA3_9CUCU</name>
<dbReference type="PANTHER" id="PTHR45749">
    <property type="match status" value="1"/>
</dbReference>
<sequence>MITGCNDWRNISKILTEHERSRNHIKSMCIYNKRCSSLGRINTEVLRQVESEEYYWREVLKRVIATVKLLGCLGLAFRSSNDTVNSEKKGNFLTCLEYLSQFDEFLKHHLEKYGNCGKGNTNYLSHNVCDEFIKLVALKTRDVILNDIKKAIYFSISVDSTPDISHVDQLVLIIRYLDDKGEIN</sequence>
<accession>A0AAV8XQA3</accession>
<comment type="caution">
    <text evidence="2">The sequence shown here is derived from an EMBL/GenBank/DDBJ whole genome shotgun (WGS) entry which is preliminary data.</text>
</comment>